<dbReference type="InterPro" id="IPR012677">
    <property type="entry name" value="Nucleotide-bd_a/b_plait_sf"/>
</dbReference>
<dbReference type="HOGENOM" id="CLU_022209_2_0_1"/>
<dbReference type="Pfam" id="PF02136">
    <property type="entry name" value="NTF2"/>
    <property type="match status" value="1"/>
</dbReference>
<dbReference type="GO" id="GO:1990861">
    <property type="term" value="C:Ubp3-Bre5 deubiquitination complex"/>
    <property type="evidence" value="ECO:0007669"/>
    <property type="project" value="TreeGrafter"/>
</dbReference>
<keyword evidence="1 2" id="KW-0694">RNA-binding</keyword>
<evidence type="ECO:0000256" key="2">
    <source>
        <dbReference type="PROSITE-ProRule" id="PRU00176"/>
    </source>
</evidence>
<feature type="compositionally biased region" description="Low complexity" evidence="3">
    <location>
        <begin position="488"/>
        <end position="517"/>
    </location>
</feature>
<dbReference type="Gene3D" id="3.10.450.50">
    <property type="match status" value="1"/>
</dbReference>
<dbReference type="SMART" id="SM00360">
    <property type="entry name" value="RRM"/>
    <property type="match status" value="1"/>
</dbReference>
<feature type="region of interest" description="Disordered" evidence="3">
    <location>
        <begin position="656"/>
        <end position="718"/>
    </location>
</feature>
<feature type="compositionally biased region" description="Low complexity" evidence="3">
    <location>
        <begin position="525"/>
        <end position="547"/>
    </location>
</feature>
<dbReference type="AlphaFoldDB" id="H0EZL4"/>
<dbReference type="SUPFAM" id="SSF54928">
    <property type="entry name" value="RNA-binding domain, RBD"/>
    <property type="match status" value="1"/>
</dbReference>
<evidence type="ECO:0000313" key="6">
    <source>
        <dbReference type="EMBL" id="EHK96024.1"/>
    </source>
</evidence>
<comment type="caution">
    <text evidence="6">The sequence shown here is derived from an EMBL/GenBank/DDBJ whole genome shotgun (WGS) entry which is preliminary data.</text>
</comment>
<feature type="compositionally biased region" description="Basic and acidic residues" evidence="3">
    <location>
        <begin position="435"/>
        <end position="462"/>
    </location>
</feature>
<dbReference type="InterPro" id="IPR018222">
    <property type="entry name" value="Nuclear_transport_factor_2_euk"/>
</dbReference>
<dbReference type="Pfam" id="PF00076">
    <property type="entry name" value="RRM_1"/>
    <property type="match status" value="1"/>
</dbReference>
<evidence type="ECO:0000259" key="5">
    <source>
        <dbReference type="PROSITE" id="PS50177"/>
    </source>
</evidence>
<reference evidence="6 7" key="1">
    <citation type="journal article" date="2012" name="Eukaryot. Cell">
        <title>Genome sequence of the fungus Glarea lozoyensis: the first genome sequence of a species from the Helotiaceae family.</title>
        <authorList>
            <person name="Youssar L."/>
            <person name="Gruening B.A."/>
            <person name="Erxleben A."/>
            <person name="Guenther S."/>
            <person name="Huettel W."/>
        </authorList>
    </citation>
    <scope>NUCLEOTIDE SEQUENCE [LARGE SCALE GENOMIC DNA]</scope>
    <source>
        <strain evidence="7">ATCC 74030 / MF5533</strain>
    </source>
</reference>
<dbReference type="InterPro" id="IPR039539">
    <property type="entry name" value="Ras_GTPase_bind_prot"/>
</dbReference>
<evidence type="ECO:0000259" key="4">
    <source>
        <dbReference type="PROSITE" id="PS50102"/>
    </source>
</evidence>
<dbReference type="GO" id="GO:0005829">
    <property type="term" value="C:cytosol"/>
    <property type="evidence" value="ECO:0007669"/>
    <property type="project" value="TreeGrafter"/>
</dbReference>
<feature type="domain" description="NTF2" evidence="5">
    <location>
        <begin position="239"/>
        <end position="354"/>
    </location>
</feature>
<dbReference type="SUPFAM" id="SSF54427">
    <property type="entry name" value="NTF2-like"/>
    <property type="match status" value="1"/>
</dbReference>
<dbReference type="InterPro" id="IPR035979">
    <property type="entry name" value="RBD_domain_sf"/>
</dbReference>
<dbReference type="GO" id="GO:0034517">
    <property type="term" value="P:ribophagy"/>
    <property type="evidence" value="ECO:0007669"/>
    <property type="project" value="TreeGrafter"/>
</dbReference>
<dbReference type="GO" id="GO:1990904">
    <property type="term" value="C:ribonucleoprotein complex"/>
    <property type="evidence" value="ECO:0007669"/>
    <property type="project" value="TreeGrafter"/>
</dbReference>
<dbReference type="CDD" id="cd00780">
    <property type="entry name" value="NTF2"/>
    <property type="match status" value="1"/>
</dbReference>
<evidence type="ECO:0000256" key="3">
    <source>
        <dbReference type="SAM" id="MobiDB-lite"/>
    </source>
</evidence>
<protein>
    <submittedName>
        <fullName evidence="6">Putative G3BP-like protein</fullName>
    </submittedName>
</protein>
<feature type="compositionally biased region" description="Gly residues" evidence="3">
    <location>
        <begin position="657"/>
        <end position="678"/>
    </location>
</feature>
<sequence length="718" mass="76622">MAQASLISAVSEAKYRMGLPGNDFENHAQGLWNRAETFTTASQAISDHDGQLGSGSSSTISKITKLQWEAYSLAATDLTTASKFRDDDNIGKIFITRGDIELLRAALGRGSNAFPAAQKNQEILIKNAEKYYRGAKVLTESSREKEENEEATVKEAVVKGLLGDSSALGAVRSSVGRMDEILRDAVNDGLFDEGLTRFVTFEDRFDQYKSAPEQYTATSGAPESNTGSASGNDLSKDEVGWYFVEQYYTTLSKSPEKLHLFYGKRSQFVSGLEQEITSVSVGRGAIQERIRNLDFQDCKVRVSNVDSQSSFDNIVIQVIGETSNKSAELKKFVQTFVLAQQPTGYFVLNDIFRYIKDEAEDEIANSAEPEEAPLAENVEMPKAPVEEETPSTLDADVVDKKLEETIEEPAAAEPVTNGTSEPVEEAEEAPATPAEEPKETPSVEEAEKATEEEIKEEEKPKDPVPSPVAVRAASPVKPAQPAAPPKPLSWASRAAAAMGSAPKPAVPAVAAPKTATPPAQPRAAPPAKAAATPNQPAQAATPAAVPASEKEKENVGWQTAGDHVKRQNRPQSISAPPEDKGTMAYIRNVTEKLSPESLRGALESFGPLVYFDINRGKNCAFVEYATAEGYNAAAAANPHQIGDEAVYVEPRRPKAGAYGGNGYSGGRGGANQRGGRGGFQDNRGPPGGRGGFGQNRGRGGPAGGAQRGGRGPSQPTNA</sequence>
<gene>
    <name evidence="6" type="ORF">M7I_8290</name>
</gene>
<dbReference type="GO" id="GO:0003729">
    <property type="term" value="F:mRNA binding"/>
    <property type="evidence" value="ECO:0007669"/>
    <property type="project" value="TreeGrafter"/>
</dbReference>
<dbReference type="InterPro" id="IPR002075">
    <property type="entry name" value="NTF2_dom"/>
</dbReference>
<name>H0EZL4_GLAL7</name>
<dbReference type="PROSITE" id="PS50102">
    <property type="entry name" value="RRM"/>
    <property type="match status" value="1"/>
</dbReference>
<evidence type="ECO:0000256" key="1">
    <source>
        <dbReference type="ARBA" id="ARBA00022884"/>
    </source>
</evidence>
<dbReference type="GO" id="GO:0016579">
    <property type="term" value="P:protein deubiquitination"/>
    <property type="evidence" value="ECO:0007669"/>
    <property type="project" value="TreeGrafter"/>
</dbReference>
<dbReference type="Gene3D" id="3.30.70.330">
    <property type="match status" value="1"/>
</dbReference>
<dbReference type="PANTHER" id="PTHR10693:SF20">
    <property type="entry name" value="AT27578P"/>
    <property type="match status" value="1"/>
</dbReference>
<proteinExistence type="predicted"/>
<organism evidence="6 7">
    <name type="scientific">Glarea lozoyensis (strain ATCC 74030 / MF5533)</name>
    <dbReference type="NCBI Taxonomy" id="1104152"/>
    <lineage>
        <taxon>Eukaryota</taxon>
        <taxon>Fungi</taxon>
        <taxon>Dikarya</taxon>
        <taxon>Ascomycota</taxon>
        <taxon>Pezizomycotina</taxon>
        <taxon>Leotiomycetes</taxon>
        <taxon>Helotiales</taxon>
        <taxon>Helotiaceae</taxon>
        <taxon>Glarea</taxon>
    </lineage>
</organism>
<dbReference type="PANTHER" id="PTHR10693">
    <property type="entry name" value="RAS GTPASE-ACTIVATING PROTEIN-BINDING PROTEIN"/>
    <property type="match status" value="1"/>
</dbReference>
<feature type="domain" description="RRM" evidence="4">
    <location>
        <begin position="582"/>
        <end position="653"/>
    </location>
</feature>
<feature type="compositionally biased region" description="Gly residues" evidence="3">
    <location>
        <begin position="685"/>
        <end position="711"/>
    </location>
</feature>
<feature type="region of interest" description="Disordered" evidence="3">
    <location>
        <begin position="213"/>
        <end position="232"/>
    </location>
</feature>
<feature type="region of interest" description="Disordered" evidence="3">
    <location>
        <begin position="405"/>
        <end position="582"/>
    </location>
</feature>
<dbReference type="EMBL" id="AGUE01000293">
    <property type="protein sequence ID" value="EHK96024.1"/>
    <property type="molecule type" value="Genomic_DNA"/>
</dbReference>
<dbReference type="CDD" id="cd00590">
    <property type="entry name" value="RRM_SF"/>
    <property type="match status" value="1"/>
</dbReference>
<dbReference type="Proteomes" id="UP000005446">
    <property type="component" value="Unassembled WGS sequence"/>
</dbReference>
<dbReference type="InterPro" id="IPR032710">
    <property type="entry name" value="NTF2-like_dom_sf"/>
</dbReference>
<evidence type="ECO:0000313" key="7">
    <source>
        <dbReference type="Proteomes" id="UP000005446"/>
    </source>
</evidence>
<dbReference type="InParanoid" id="H0EZL4"/>
<dbReference type="InterPro" id="IPR000504">
    <property type="entry name" value="RRM_dom"/>
</dbReference>
<dbReference type="PROSITE" id="PS50177">
    <property type="entry name" value="NTF2_DOMAIN"/>
    <property type="match status" value="1"/>
</dbReference>
<dbReference type="FunFam" id="3.10.450.50:FF:000003">
    <property type="entry name" value="Nuclear transport factor 2 family protein"/>
    <property type="match status" value="1"/>
</dbReference>
<keyword evidence="7" id="KW-1185">Reference proteome</keyword>
<accession>H0EZL4</accession>
<dbReference type="OrthoDB" id="339151at2759"/>